<dbReference type="KEGG" id="cdiv:CPM_0088"/>
<reference evidence="2" key="2">
    <citation type="submission" date="2016-06" db="EMBL/GenBank/DDBJ databases">
        <authorList>
            <person name="Olsen C.W."/>
            <person name="Carey S."/>
            <person name="Hinshaw L."/>
            <person name="Karasin A.I."/>
        </authorList>
    </citation>
    <scope>NUCLEOTIDE SEQUENCE [LARGE SCALE GENOMIC DNA]</scope>
    <source>
        <strain evidence="2">PM4</strain>
    </source>
</reference>
<evidence type="ECO:0000313" key="1">
    <source>
        <dbReference type="EMBL" id="SIM32181.1"/>
    </source>
</evidence>
<evidence type="ECO:0000313" key="2">
    <source>
        <dbReference type="EMBL" id="SJK83985.1"/>
    </source>
</evidence>
<evidence type="ECO:0000313" key="4">
    <source>
        <dbReference type="Proteomes" id="UP000195607"/>
    </source>
</evidence>
<dbReference type="STRING" id="1673428.CPM_0088"/>
<dbReference type="RefSeq" id="WP_021789404.1">
    <property type="nucleotide sequence ID" value="NZ_LT671858.1"/>
</dbReference>
<sequence>MKTDFISLRLDTKTSTTVRKLISLRLVKTKTNALKFIMKHGIMETTHIIENKEESRRIIKKWKEEGFPVLSEDLSDISIKERE</sequence>
<dbReference type="Proteomes" id="UP000195607">
    <property type="component" value="Chromosome I"/>
</dbReference>
<dbReference type="GeneID" id="41587427"/>
<protein>
    <submittedName>
        <fullName evidence="1">VapB antitoxin</fullName>
    </submittedName>
</protein>
<organism evidence="1 4">
    <name type="scientific">Cuniculiplasma divulgatum</name>
    <dbReference type="NCBI Taxonomy" id="1673428"/>
    <lineage>
        <taxon>Archaea</taxon>
        <taxon>Methanobacteriati</taxon>
        <taxon>Thermoplasmatota</taxon>
        <taxon>Thermoplasmata</taxon>
        <taxon>Thermoplasmatales</taxon>
        <taxon>Cuniculiplasmataceae</taxon>
        <taxon>Cuniculiplasma</taxon>
    </lineage>
</organism>
<gene>
    <name evidence="2" type="ORF">CPM_0088</name>
    <name evidence="1" type="ORF">CSP5_0119</name>
</gene>
<dbReference type="Proteomes" id="UP000187822">
    <property type="component" value="Chromosome I"/>
</dbReference>
<reference evidence="1 4" key="1">
    <citation type="submission" date="2016-04" db="EMBL/GenBank/DDBJ databases">
        <authorList>
            <person name="Evans L.H."/>
            <person name="Alamgir A."/>
            <person name="Owens N."/>
            <person name="Weber N.D."/>
            <person name="Virtaneva K."/>
            <person name="Barbian K."/>
            <person name="Babar A."/>
            <person name="Rosenke K."/>
        </authorList>
    </citation>
    <scope>NUCLEOTIDE SEQUENCE [LARGE SCALE GENOMIC DNA]</scope>
    <source>
        <strain evidence="1">S5</strain>
        <strain evidence="4">S5(T) (JCM 30642 \VKM B-2941)</strain>
    </source>
</reference>
<dbReference type="AlphaFoldDB" id="A0A1N5S804"/>
<reference evidence="3" key="3">
    <citation type="submission" date="2016-06" db="EMBL/GenBank/DDBJ databases">
        <authorList>
            <person name="Toshchakov V.S."/>
        </authorList>
    </citation>
    <scope>NUCLEOTIDE SEQUENCE [LARGE SCALE GENOMIC DNA]</scope>
    <source>
        <strain>PM4 (JCM 30641</strain>
        <strain evidence="3">\VKM B-2940)</strain>
    </source>
</reference>
<accession>A0A1N5S804</accession>
<proteinExistence type="predicted"/>
<name>A0A1N5S804_9ARCH</name>
<evidence type="ECO:0000313" key="3">
    <source>
        <dbReference type="Proteomes" id="UP000187822"/>
    </source>
</evidence>
<dbReference type="EMBL" id="LT719092">
    <property type="protein sequence ID" value="SJK83985.1"/>
    <property type="molecule type" value="Genomic_DNA"/>
</dbReference>
<dbReference type="EMBL" id="LT671858">
    <property type="protein sequence ID" value="SIM32181.1"/>
    <property type="molecule type" value="Genomic_DNA"/>
</dbReference>
<keyword evidence="3" id="KW-1185">Reference proteome</keyword>